<sequence length="949" mass="106402">WNSRNWQIQKQKTGPNLASEFSSCNHGTFEDDLGMFEPGRRSSKRVTGTPIKKLLAEEMSKEIDNKKRSPSVVARLMGLDGMPTQQPVSRQQKSLPNNYEQGTTSIDLQKNGQPKKGRSSRKSSMEQQEFKDVYEDLEASHVANRRYSSQRAADLKLIEPEMAFIHKQFMDAKHIPSDEKVHGSKNFSDKFEMLDSNKNLMLKFVQEPDSLFVKHLRDLRTSPSSSICNRIAILKPSDSAKYESNAKGWKSEREASRKHGIDPLKDLEDGITRQSNIGRAAHNSPKSSTMRIAEKDEKDTLPTRIVVLKPNLEKTSNATKYVSSPNSSHYRHSDRLKQTEYSVDMAGETESWRKNHLPNDTGFSRPKSREAREIAKKITREMRETFGSESLPYSGIRGYAGDESSCNMSASDSASESEVLRLTPRNYFERKHRHKLSISGPTESSVSREAKKRLSERWKMTHRYQDAGVFVKGSTLGEMLAIPDSVARSENLDGMMGLDGSSDSFASNSGNAVWDSPLGISSREGWNDGSIRHPARSRSLPPLSFRSYETSAQSEALVADRLLMPKEATSRVRSKAGKGRFHQKEDLSPKILRSSNKKSQTPRHRYTCSTDSFPEINSSQNEEEINLEKHPFESQPMVSQTLTSGTSTVSVVDDVVNTAHESIAMSSESSDELPPILSTCILGNDDSASHDQDDSNSQEPPLGSSKGSSVLLQCPGPEPETSESSKEADHPSPVSVLEVRSTEDVSSGLRMQLQLLKMESEAYAPMLISSDDDIGQGSAIFSEENEVVGPESWKSPYLVDVLIDSGFEDTDPDKFMTIWPSPDCPLAPWVFDNLEKKYCDETTGLRSERRLVFDRINSALLEICQRLLGSYVQARPATMGFRSKWAKCRIKDELHKLLARQEEEANDDIFEKVLDREMEWLDNGDGVRVIGKEIEKLLIDDLIIEAVTM</sequence>
<evidence type="ECO:0000259" key="2">
    <source>
        <dbReference type="Pfam" id="PF12552"/>
    </source>
</evidence>
<feature type="region of interest" description="Disordered" evidence="1">
    <location>
        <begin position="1"/>
        <end position="21"/>
    </location>
</feature>
<evidence type="ECO:0000313" key="6">
    <source>
        <dbReference type="Proteomes" id="UP001187471"/>
    </source>
</evidence>
<dbReference type="InterPro" id="IPR025486">
    <property type="entry name" value="DUF4378"/>
</dbReference>
<protein>
    <recommendedName>
        <fullName evidence="7">DUF4378 domain-containing protein</fullName>
    </recommendedName>
</protein>
<feature type="domain" description="DUF3741" evidence="2">
    <location>
        <begin position="167"/>
        <end position="210"/>
    </location>
</feature>
<dbReference type="PANTHER" id="PTHR46836">
    <property type="entry name" value="AFADIN"/>
    <property type="match status" value="1"/>
</dbReference>
<dbReference type="InterPro" id="IPR022212">
    <property type="entry name" value="DUF3741"/>
</dbReference>
<name>A0AA88QUG6_9ASTE</name>
<organism evidence="5 6">
    <name type="scientific">Escallonia rubra</name>
    <dbReference type="NCBI Taxonomy" id="112253"/>
    <lineage>
        <taxon>Eukaryota</taxon>
        <taxon>Viridiplantae</taxon>
        <taxon>Streptophyta</taxon>
        <taxon>Embryophyta</taxon>
        <taxon>Tracheophyta</taxon>
        <taxon>Spermatophyta</taxon>
        <taxon>Magnoliopsida</taxon>
        <taxon>eudicotyledons</taxon>
        <taxon>Gunneridae</taxon>
        <taxon>Pentapetalae</taxon>
        <taxon>asterids</taxon>
        <taxon>campanulids</taxon>
        <taxon>Escalloniales</taxon>
        <taxon>Escalloniaceae</taxon>
        <taxon>Escallonia</taxon>
    </lineage>
</organism>
<evidence type="ECO:0000259" key="3">
    <source>
        <dbReference type="Pfam" id="PF14309"/>
    </source>
</evidence>
<dbReference type="EMBL" id="JAVXUO010002059">
    <property type="protein sequence ID" value="KAK2976578.1"/>
    <property type="molecule type" value="Genomic_DNA"/>
</dbReference>
<dbReference type="AlphaFoldDB" id="A0AA88QUG6"/>
<comment type="caution">
    <text evidence="5">The sequence shown here is derived from an EMBL/GenBank/DDBJ whole genome shotgun (WGS) entry which is preliminary data.</text>
</comment>
<gene>
    <name evidence="5" type="ORF">RJ640_024199</name>
</gene>
<feature type="region of interest" description="Disordered" evidence="1">
    <location>
        <begin position="80"/>
        <end position="129"/>
    </location>
</feature>
<proteinExistence type="predicted"/>
<dbReference type="InterPro" id="IPR032795">
    <property type="entry name" value="DUF3741-assoc"/>
</dbReference>
<evidence type="ECO:0008006" key="7">
    <source>
        <dbReference type="Google" id="ProtNLM"/>
    </source>
</evidence>
<feature type="domain" description="DUF3741" evidence="4">
    <location>
        <begin position="64"/>
        <end position="86"/>
    </location>
</feature>
<feature type="compositionally biased region" description="Polar residues" evidence="1">
    <location>
        <begin position="83"/>
        <end position="112"/>
    </location>
</feature>
<reference evidence="5" key="1">
    <citation type="submission" date="2022-12" db="EMBL/GenBank/DDBJ databases">
        <title>Draft genome assemblies for two species of Escallonia (Escalloniales).</title>
        <authorList>
            <person name="Chanderbali A."/>
            <person name="Dervinis C."/>
            <person name="Anghel I."/>
            <person name="Soltis D."/>
            <person name="Soltis P."/>
            <person name="Zapata F."/>
        </authorList>
    </citation>
    <scope>NUCLEOTIDE SEQUENCE</scope>
    <source>
        <strain evidence="5">UCBG92.1500</strain>
        <tissue evidence="5">Leaf</tissue>
    </source>
</reference>
<evidence type="ECO:0000259" key="4">
    <source>
        <dbReference type="Pfam" id="PF14383"/>
    </source>
</evidence>
<dbReference type="Pfam" id="PF14383">
    <property type="entry name" value="VARLMGL"/>
    <property type="match status" value="1"/>
</dbReference>
<feature type="compositionally biased region" description="Basic residues" evidence="1">
    <location>
        <begin position="572"/>
        <end position="581"/>
    </location>
</feature>
<keyword evidence="6" id="KW-1185">Reference proteome</keyword>
<dbReference type="PANTHER" id="PTHR46836:SF8">
    <property type="entry name" value="AFADIN"/>
    <property type="match status" value="1"/>
</dbReference>
<evidence type="ECO:0000313" key="5">
    <source>
        <dbReference type="EMBL" id="KAK2976578.1"/>
    </source>
</evidence>
<feature type="region of interest" description="Disordered" evidence="1">
    <location>
        <begin position="571"/>
        <end position="622"/>
    </location>
</feature>
<feature type="domain" description="DUF4378" evidence="3">
    <location>
        <begin position="797"/>
        <end position="945"/>
    </location>
</feature>
<dbReference type="Proteomes" id="UP001187471">
    <property type="component" value="Unassembled WGS sequence"/>
</dbReference>
<dbReference type="Pfam" id="PF14309">
    <property type="entry name" value="DUF4378"/>
    <property type="match status" value="1"/>
</dbReference>
<feature type="compositionally biased region" description="Polar residues" evidence="1">
    <location>
        <begin position="695"/>
        <end position="711"/>
    </location>
</feature>
<evidence type="ECO:0000256" key="1">
    <source>
        <dbReference type="SAM" id="MobiDB-lite"/>
    </source>
</evidence>
<feature type="non-terminal residue" evidence="5">
    <location>
        <position position="1"/>
    </location>
</feature>
<feature type="region of interest" description="Disordered" evidence="1">
    <location>
        <begin position="664"/>
        <end position="743"/>
    </location>
</feature>
<dbReference type="Pfam" id="PF12552">
    <property type="entry name" value="DUF3741"/>
    <property type="match status" value="1"/>
</dbReference>
<accession>A0AA88QUG6</accession>